<organism evidence="1 2">
    <name type="scientific">Mesorhizobium loti R88b</name>
    <dbReference type="NCBI Taxonomy" id="935548"/>
    <lineage>
        <taxon>Bacteria</taxon>
        <taxon>Pseudomonadati</taxon>
        <taxon>Pseudomonadota</taxon>
        <taxon>Alphaproteobacteria</taxon>
        <taxon>Hyphomicrobiales</taxon>
        <taxon>Phyllobacteriaceae</taxon>
        <taxon>Mesorhizobium</taxon>
    </lineage>
</organism>
<keyword evidence="1" id="KW-0378">Hydrolase</keyword>
<dbReference type="Proteomes" id="UP000503017">
    <property type="component" value="Chromosome"/>
</dbReference>
<name>A0A6M7WMW2_RHILI</name>
<evidence type="ECO:0000313" key="1">
    <source>
        <dbReference type="EMBL" id="QKD01268.1"/>
    </source>
</evidence>
<dbReference type="RefSeq" id="WP_155256432.1">
    <property type="nucleotide sequence ID" value="NZ_CP033367.1"/>
</dbReference>
<gene>
    <name evidence="1" type="ORF">EB235_06930</name>
</gene>
<protein>
    <submittedName>
        <fullName evidence="1">Alpha/beta fold hydrolase</fullName>
    </submittedName>
</protein>
<reference evidence="1 2" key="1">
    <citation type="submission" date="2018-10" db="EMBL/GenBank/DDBJ databases">
        <authorList>
            <person name="Perry B.J."/>
            <person name="Sullivan J.T."/>
            <person name="Murphy R.J.T."/>
            <person name="Ramsay J.P."/>
            <person name="Ronson C.W."/>
        </authorList>
    </citation>
    <scope>NUCLEOTIDE SEQUENCE [LARGE SCALE GENOMIC DNA]</scope>
    <source>
        <strain evidence="1 2">R88b</strain>
    </source>
</reference>
<dbReference type="InterPro" id="IPR010297">
    <property type="entry name" value="DUF900_hydrolase"/>
</dbReference>
<dbReference type="PANTHER" id="PTHR36513">
    <property type="entry name" value="ABC TRANSMEMBRANE TYPE-1 DOMAIN-CONTAINING PROTEIN"/>
    <property type="match status" value="1"/>
</dbReference>
<evidence type="ECO:0000313" key="2">
    <source>
        <dbReference type="Proteomes" id="UP000503017"/>
    </source>
</evidence>
<dbReference type="GO" id="GO:0016787">
    <property type="term" value="F:hydrolase activity"/>
    <property type="evidence" value="ECO:0007669"/>
    <property type="project" value="UniProtKB-KW"/>
</dbReference>
<accession>A0A6M7WMW2</accession>
<dbReference type="EMBL" id="CP033367">
    <property type="protein sequence ID" value="QKD01268.1"/>
    <property type="molecule type" value="Genomic_DNA"/>
</dbReference>
<dbReference type="SUPFAM" id="SSF53474">
    <property type="entry name" value="alpha/beta-Hydrolases"/>
    <property type="match status" value="1"/>
</dbReference>
<dbReference type="InterPro" id="IPR029058">
    <property type="entry name" value="AB_hydrolase_fold"/>
</dbReference>
<proteinExistence type="predicted"/>
<dbReference type="Gene3D" id="3.40.50.1820">
    <property type="entry name" value="alpha/beta hydrolase"/>
    <property type="match status" value="1"/>
</dbReference>
<sequence length="372" mass="40820">MAVKVYFATNRQPYTDPGSGRITRFGDDPGPVGGLNVRYGSADVDVDLDARTNTMVAGSLQVADEQLIPAQGGQPQLGSSTIFDALRNDMKTSQRPTIAFIHGFSNSFTDAIERAGWISAFYGLDANMFVFTWPSRGSPLGVPLPYTDYTHDRKTAVMSGPAVARTIRRLHDYVDSLPPDLACDQPIHLLCHSMGNYVLRNALQALMRLPDPTVASHSGEAVSDMVPLPQNVPDPSVLRRTFDKIVLAAADEDADAFDDPAKLKFLPRIGQSVSVYHSLKDWVLNTLSDRTKFNGPRLGSDGPDNMATISDKVTAIDCADVTSFAKDPEEHQYYRVFPVVRNDIVQVLRGVPQNKVRNRAAVSQGRYRIKPA</sequence>
<dbReference type="PANTHER" id="PTHR36513:SF1">
    <property type="entry name" value="TRANSMEMBRANE PROTEIN"/>
    <property type="match status" value="1"/>
</dbReference>
<dbReference type="AlphaFoldDB" id="A0A6M7WMW2"/>
<dbReference type="Pfam" id="PF05990">
    <property type="entry name" value="DUF900"/>
    <property type="match status" value="1"/>
</dbReference>